<accession>A0A330M0R0</accession>
<evidence type="ECO:0000313" key="2">
    <source>
        <dbReference type="EMBL" id="SQH76146.1"/>
    </source>
</evidence>
<protein>
    <submittedName>
        <fullName evidence="2">Uncharacterized protein</fullName>
    </submittedName>
</protein>
<keyword evidence="1" id="KW-0732">Signal</keyword>
<dbReference type="KEGG" id="sbk:SHEWBE_2180"/>
<feature type="chain" id="PRO_5016350381" evidence="1">
    <location>
        <begin position="29"/>
        <end position="76"/>
    </location>
</feature>
<feature type="signal peptide" evidence="1">
    <location>
        <begin position="1"/>
        <end position="28"/>
    </location>
</feature>
<dbReference type="EMBL" id="LS483452">
    <property type="protein sequence ID" value="SQH76146.1"/>
    <property type="molecule type" value="Genomic_DNA"/>
</dbReference>
<sequence length="76" mass="8283">MYSLQRTSLLVQVSAISLLASSSFFVMAQVNGVEANEALTVPDDSFFYLGAKGGWVNYQHVCEAQAVTHRKAGSVW</sequence>
<dbReference type="Proteomes" id="UP000250123">
    <property type="component" value="Chromosome SHEWBE"/>
</dbReference>
<evidence type="ECO:0000256" key="1">
    <source>
        <dbReference type="SAM" id="SignalP"/>
    </source>
</evidence>
<evidence type="ECO:0000313" key="3">
    <source>
        <dbReference type="Proteomes" id="UP000250123"/>
    </source>
</evidence>
<reference evidence="3" key="1">
    <citation type="submission" date="2018-06" db="EMBL/GenBank/DDBJ databases">
        <authorList>
            <person name="Cea G.-C."/>
            <person name="William W."/>
        </authorList>
    </citation>
    <scope>NUCLEOTIDE SEQUENCE [LARGE SCALE GENOMIC DNA]</scope>
    <source>
        <strain evidence="3">DB21MT-2</strain>
    </source>
</reference>
<dbReference type="AlphaFoldDB" id="A0A330M0R0"/>
<organism evidence="2 3">
    <name type="scientific">Shewanella benthica</name>
    <dbReference type="NCBI Taxonomy" id="43661"/>
    <lineage>
        <taxon>Bacteria</taxon>
        <taxon>Pseudomonadati</taxon>
        <taxon>Pseudomonadota</taxon>
        <taxon>Gammaproteobacteria</taxon>
        <taxon>Alteromonadales</taxon>
        <taxon>Shewanellaceae</taxon>
        <taxon>Shewanella</taxon>
    </lineage>
</organism>
<proteinExistence type="predicted"/>
<gene>
    <name evidence="2" type="ORF">SHEWBE_2180</name>
</gene>
<name>A0A330M0R0_9GAMM</name>